<evidence type="ECO:0000256" key="2">
    <source>
        <dbReference type="ARBA" id="ARBA00022840"/>
    </source>
</evidence>
<dbReference type="InterPro" id="IPR027417">
    <property type="entry name" value="P-loop_NTPase"/>
</dbReference>
<dbReference type="Gene3D" id="6.10.140.240">
    <property type="match status" value="1"/>
</dbReference>
<reference evidence="4" key="1">
    <citation type="submission" date="2013-08" db="EMBL/GenBank/DDBJ databases">
        <authorList>
            <person name="Mendez C."/>
            <person name="Richter M."/>
            <person name="Ferrer M."/>
            <person name="Sanchez J."/>
        </authorList>
    </citation>
    <scope>NUCLEOTIDE SEQUENCE</scope>
</reference>
<dbReference type="AlphaFoldDB" id="T1BJU9"/>
<name>T1BJU9_9ZZZZ</name>
<dbReference type="EMBL" id="AUZY01002042">
    <property type="protein sequence ID" value="EQD73231.1"/>
    <property type="molecule type" value="Genomic_DNA"/>
</dbReference>
<proteinExistence type="predicted"/>
<dbReference type="GO" id="GO:0003677">
    <property type="term" value="F:DNA binding"/>
    <property type="evidence" value="ECO:0007669"/>
    <property type="project" value="InterPro"/>
</dbReference>
<organism evidence="4">
    <name type="scientific">mine drainage metagenome</name>
    <dbReference type="NCBI Taxonomy" id="410659"/>
    <lineage>
        <taxon>unclassified sequences</taxon>
        <taxon>metagenomes</taxon>
        <taxon>ecological metagenomes</taxon>
    </lineage>
</organism>
<evidence type="ECO:0000259" key="3">
    <source>
        <dbReference type="Pfam" id="PF17757"/>
    </source>
</evidence>
<dbReference type="PANTHER" id="PTHR24029:SF0">
    <property type="entry name" value="UVRABC SYSTEM PROTEIN B"/>
    <property type="match status" value="1"/>
</dbReference>
<dbReference type="GO" id="GO:0009380">
    <property type="term" value="C:excinuclease repair complex"/>
    <property type="evidence" value="ECO:0007669"/>
    <property type="project" value="InterPro"/>
</dbReference>
<dbReference type="PANTHER" id="PTHR24029">
    <property type="entry name" value="UVRABC SYSTEM PROTEIN B"/>
    <property type="match status" value="1"/>
</dbReference>
<dbReference type="InterPro" id="IPR041471">
    <property type="entry name" value="UvrB_inter"/>
</dbReference>
<dbReference type="Pfam" id="PF17757">
    <property type="entry name" value="UvrB_inter"/>
    <property type="match status" value="1"/>
</dbReference>
<feature type="domain" description="UvrB interaction" evidence="3">
    <location>
        <begin position="71"/>
        <end position="159"/>
    </location>
</feature>
<gene>
    <name evidence="4" type="ORF">B1B_03329</name>
</gene>
<sequence>MSATTTTTSRKPTSPQIDLYIEKDASINEEIDRLRHRATQALLTRRDVLIVASVSCIYGLGSPEEYRANVIDLELGEAMGRRDLLERLVKMRYTRNDMELKRGRFRVRGGMIDVMGAGESVHRIRLEGDRIAALTELDPVTREERRELQRLSIFPATHFLTVDEELRTILAAIERETEERVAELKAQEKIVEAQRLQGRTDYDLEMIRETGYCAGIENYSRYFSGRPAGEPP</sequence>
<dbReference type="GO" id="GO:0016887">
    <property type="term" value="F:ATP hydrolysis activity"/>
    <property type="evidence" value="ECO:0007669"/>
    <property type="project" value="InterPro"/>
</dbReference>
<protein>
    <submittedName>
        <fullName evidence="4">Excinuclease ABC, B subunit</fullName>
    </submittedName>
</protein>
<accession>T1BJU9</accession>
<reference evidence="4" key="2">
    <citation type="journal article" date="2014" name="ISME J.">
        <title>Microbial stratification in low pH oxic and suboxic macroscopic growths along an acid mine drainage.</title>
        <authorList>
            <person name="Mendez-Garcia C."/>
            <person name="Mesa V."/>
            <person name="Sprenger R.R."/>
            <person name="Richter M."/>
            <person name="Diez M.S."/>
            <person name="Solano J."/>
            <person name="Bargiela R."/>
            <person name="Golyshina O.V."/>
            <person name="Manteca A."/>
            <person name="Ramos J.L."/>
            <person name="Gallego J.R."/>
            <person name="Llorente I."/>
            <person name="Martins Dos Santos V.A."/>
            <person name="Jensen O.N."/>
            <person name="Pelaez A.I."/>
            <person name="Sanchez J."/>
            <person name="Ferrer M."/>
        </authorList>
    </citation>
    <scope>NUCLEOTIDE SEQUENCE</scope>
</reference>
<evidence type="ECO:0000313" key="4">
    <source>
        <dbReference type="EMBL" id="EQD73231.1"/>
    </source>
</evidence>
<evidence type="ECO:0000256" key="1">
    <source>
        <dbReference type="ARBA" id="ARBA00022741"/>
    </source>
</evidence>
<dbReference type="GO" id="GO:0005524">
    <property type="term" value="F:ATP binding"/>
    <property type="evidence" value="ECO:0007669"/>
    <property type="project" value="UniProtKB-KW"/>
</dbReference>
<dbReference type="Gene3D" id="3.30.2060.10">
    <property type="entry name" value="Penicillin-binding protein 1b domain"/>
    <property type="match status" value="1"/>
</dbReference>
<dbReference type="GO" id="GO:0006289">
    <property type="term" value="P:nucleotide-excision repair"/>
    <property type="evidence" value="ECO:0007669"/>
    <property type="project" value="InterPro"/>
</dbReference>
<dbReference type="SUPFAM" id="SSF52540">
    <property type="entry name" value="P-loop containing nucleoside triphosphate hydrolases"/>
    <property type="match status" value="1"/>
</dbReference>
<dbReference type="InterPro" id="IPR004807">
    <property type="entry name" value="UvrB"/>
</dbReference>
<keyword evidence="2" id="KW-0067">ATP-binding</keyword>
<keyword evidence="1" id="KW-0547">Nucleotide-binding</keyword>
<feature type="non-terminal residue" evidence="4">
    <location>
        <position position="232"/>
    </location>
</feature>
<comment type="caution">
    <text evidence="4">The sequence shown here is derived from an EMBL/GenBank/DDBJ whole genome shotgun (WGS) entry which is preliminary data.</text>
</comment>